<reference evidence="2" key="1">
    <citation type="submission" date="2023-07" db="EMBL/GenBank/DDBJ databases">
        <title>30 novel species of actinomycetes from the DSMZ collection.</title>
        <authorList>
            <person name="Nouioui I."/>
        </authorList>
    </citation>
    <scope>NUCLEOTIDE SEQUENCE [LARGE SCALE GENOMIC DNA]</scope>
    <source>
        <strain evidence="2">DSM 41635</strain>
    </source>
</reference>
<evidence type="ECO:0000313" key="2">
    <source>
        <dbReference type="Proteomes" id="UP001180503"/>
    </source>
</evidence>
<keyword evidence="1" id="KW-0067">ATP-binding</keyword>
<accession>A0ABU2QU02</accession>
<keyword evidence="1" id="KW-0547">Nucleotide-binding</keyword>
<dbReference type="EMBL" id="JAVRFB010000581">
    <property type="protein sequence ID" value="MDT0407329.1"/>
    <property type="molecule type" value="Genomic_DNA"/>
</dbReference>
<sequence length="76" mass="8195">MNTEQILLSLTDLRHNLRQAQFPLDVPEAITQAGLARRIANQLNDYILPRLETIDAPLLAVVGGSTGAGKSTLVNS</sequence>
<dbReference type="GO" id="GO:0005524">
    <property type="term" value="F:ATP binding"/>
    <property type="evidence" value="ECO:0007669"/>
    <property type="project" value="UniProtKB-KW"/>
</dbReference>
<feature type="non-terminal residue" evidence="1">
    <location>
        <position position="76"/>
    </location>
</feature>
<comment type="caution">
    <text evidence="1">The sequence shown here is derived from an EMBL/GenBank/DDBJ whole genome shotgun (WGS) entry which is preliminary data.</text>
</comment>
<evidence type="ECO:0000313" key="1">
    <source>
        <dbReference type="EMBL" id="MDT0407329.1"/>
    </source>
</evidence>
<proteinExistence type="predicted"/>
<organism evidence="1 2">
    <name type="scientific">Streptomyces edwardsiae</name>
    <dbReference type="NCBI Taxonomy" id="3075527"/>
    <lineage>
        <taxon>Bacteria</taxon>
        <taxon>Bacillati</taxon>
        <taxon>Actinomycetota</taxon>
        <taxon>Actinomycetes</taxon>
        <taxon>Kitasatosporales</taxon>
        <taxon>Streptomycetaceae</taxon>
        <taxon>Streptomyces</taxon>
    </lineage>
</organism>
<protein>
    <submittedName>
        <fullName evidence="1">ATP-binding protein</fullName>
    </submittedName>
</protein>
<name>A0ABU2QU02_9ACTN</name>
<dbReference type="Proteomes" id="UP001180503">
    <property type="component" value="Unassembled WGS sequence"/>
</dbReference>
<gene>
    <name evidence="1" type="ORF">RM528_36425</name>
</gene>